<dbReference type="Pfam" id="PF13432">
    <property type="entry name" value="TPR_16"/>
    <property type="match status" value="3"/>
</dbReference>
<evidence type="ECO:0008006" key="6">
    <source>
        <dbReference type="Google" id="ProtNLM"/>
    </source>
</evidence>
<feature type="repeat" description="TPR" evidence="3">
    <location>
        <begin position="938"/>
        <end position="971"/>
    </location>
</feature>
<dbReference type="HOGENOM" id="CLU_251784_0_0_0"/>
<dbReference type="STRING" id="886293.Sinac_5474"/>
<dbReference type="PROSITE" id="PS50005">
    <property type="entry name" value="TPR"/>
    <property type="match status" value="2"/>
</dbReference>
<dbReference type="SUPFAM" id="SSF48452">
    <property type="entry name" value="TPR-like"/>
    <property type="match status" value="7"/>
</dbReference>
<dbReference type="InterPro" id="IPR051012">
    <property type="entry name" value="CellSynth/LPSAsmb/PSIAsmb"/>
</dbReference>
<dbReference type="KEGG" id="saci:Sinac_5474"/>
<dbReference type="Pfam" id="PF14559">
    <property type="entry name" value="TPR_19"/>
    <property type="match status" value="2"/>
</dbReference>
<keyword evidence="1" id="KW-0677">Repeat</keyword>
<dbReference type="PANTHER" id="PTHR45586:SF14">
    <property type="entry name" value="TETRATRICOPEPTIDE TPR_2 REPEAT PROTEIN"/>
    <property type="match status" value="1"/>
</dbReference>
<keyword evidence="2 3" id="KW-0802">TPR repeat</keyword>
<dbReference type="Gene3D" id="1.25.40.10">
    <property type="entry name" value="Tetratricopeptide repeat domain"/>
    <property type="match status" value="8"/>
</dbReference>
<feature type="repeat" description="TPR" evidence="3">
    <location>
        <begin position="1354"/>
        <end position="1387"/>
    </location>
</feature>
<evidence type="ECO:0000256" key="3">
    <source>
        <dbReference type="PROSITE-ProRule" id="PRU00339"/>
    </source>
</evidence>
<dbReference type="Pfam" id="PF13174">
    <property type="entry name" value="TPR_6"/>
    <property type="match status" value="1"/>
</dbReference>
<evidence type="ECO:0000256" key="2">
    <source>
        <dbReference type="ARBA" id="ARBA00022803"/>
    </source>
</evidence>
<dbReference type="EMBL" id="CP003364">
    <property type="protein sequence ID" value="AGA29620.1"/>
    <property type="molecule type" value="Genomic_DNA"/>
</dbReference>
<sequence>MRRRLNVKLLIGLAVAAVLLGGAVHLVHGVQAKRNIGALLKRADLAERKGDHDEAEKYLSRYLVFRPDDGETLARYGLTIAKDSPDTNAQAKALMVLERALVRVPDRDDVRRRAAELGRELGRPKEASEQVVALLLKPGLGQLPSQGDRRRLEAQLLAFSQQKVEEGPPAALQQLLTRPDPALEELLGRCFEDQGRTSRRDEAEAYYRKAAACYRLALTHAPNRIEVYGRLSALLRERMSDPAQADRVMDAIELKDGLIAKNPQSFEAYLLRARYRKENRLAGAAEDVTRAQQLAPHEFEVLLANAESARLAGNLDMARTLLQEAESSSPADVRIYLARMTVEAQAGQPNEATAALRRGLKALPGQVDLLWSLADLLIQTGKLDEAAGEIKTLRQKSEILTAPIDYLDGRLLIEKGRWPEAIRTLEKARALMAGTPTLNGLTKQADLLLAQGYEWLGLPEQRLAVSRRALALDPQWVPARLEQAAALLALGRTDAAIESYRSLLPQSPSVRTTLARLLVAQNLRLTAEQRRDPARWQEVETLLDQAEQAAPTSLEVPLLRAEILAERGRIEEARGRIEVTKKAHPERVEPWISLIQLAEGQGKLDNALALLDEAEHRLGDRLELRLARANYWGRQGGDDARKKLGELTQALESAAPKDRPRLEDGLANAYIRLGDLQAAERIWTDAAKRRPDDRQLATLLLGLALRQGNDDSISRSSSHLRQIEGEDGALWRYADAARLVLRAKPGNGALLSQARTLLAEASKKRPEWALISLLEAEIAEKEGKPDRAIENYLKAIRGGERPPQVVRRVVQLLNERGRNVEADRLVEDLLEGASPVGLLGQLAAEMSLRNRDQGQALDLARQAISPDSKDYRDRVWLAQMLWAAKKPAEAEGELRRAVEIAGGEPDVWLALVQFLVGTDQKVAAMQAIEQARKQLPPDRVGLTLARCYERIGDRAKAEEQFTAVLKAHPDDAATMLTVANFYLGGQQPEQAQALLRKVLAPQLKAPQEVLASARRSLALSLANGDSQSFLEATSLLDKNIAEEGGLIEDQRFKALLLASRPGHRREAIADYEALAQRSTPTPLEKYQLAQLHAAGRDWSKAQDLLLGLVSVDGEKPDYLYSLTRVLLARDDVDQARPWVAKLEQVAPQSLQVVELKARLLQKEGKGPEAVAVLEARAQSDRNEVGVIATLLEELGETSAAERLTREFVEQSKDPKAVLVLALFLGRHGRAHEALDICEGAWKTCPPVMVSNTALRILHSTKADGEEGRRVAAWIEEAIRKSPDEVLLMFDLANLKILQGNYPDAEALMRRIIALKPGTGGPMNNLAWLLAARGEKADEALDLINRAITLDGSNPEALDTRGLVYLAMNKPDAALKDLTEAVAVDPSPLLIFHLARAQMRSDRRDAARETLRKAQAAGLNENAVDPLEREAYRQLIAALSP</sequence>
<dbReference type="InterPro" id="IPR011990">
    <property type="entry name" value="TPR-like_helical_dom_sf"/>
</dbReference>
<reference evidence="4 5" key="1">
    <citation type="submission" date="2012-02" db="EMBL/GenBank/DDBJ databases">
        <title>Complete sequence of chromosome of Singulisphaera acidiphila DSM 18658.</title>
        <authorList>
            <consortium name="US DOE Joint Genome Institute (JGI-PGF)"/>
            <person name="Lucas S."/>
            <person name="Copeland A."/>
            <person name="Lapidus A."/>
            <person name="Glavina del Rio T."/>
            <person name="Dalin E."/>
            <person name="Tice H."/>
            <person name="Bruce D."/>
            <person name="Goodwin L."/>
            <person name="Pitluck S."/>
            <person name="Peters L."/>
            <person name="Ovchinnikova G."/>
            <person name="Chertkov O."/>
            <person name="Kyrpides N."/>
            <person name="Mavromatis K."/>
            <person name="Ivanova N."/>
            <person name="Brettin T."/>
            <person name="Detter J.C."/>
            <person name="Han C."/>
            <person name="Larimer F."/>
            <person name="Land M."/>
            <person name="Hauser L."/>
            <person name="Markowitz V."/>
            <person name="Cheng J.-F."/>
            <person name="Hugenholtz P."/>
            <person name="Woyke T."/>
            <person name="Wu D."/>
            <person name="Tindall B."/>
            <person name="Pomrenke H."/>
            <person name="Brambilla E."/>
            <person name="Klenk H.-P."/>
            <person name="Eisen J.A."/>
        </authorList>
    </citation>
    <scope>NUCLEOTIDE SEQUENCE [LARGE SCALE GENOMIC DNA]</scope>
    <source>
        <strain evidence="5">ATCC BAA-1392 / DSM 18658 / VKM B-2454 / MOB10</strain>
    </source>
</reference>
<proteinExistence type="predicted"/>
<evidence type="ECO:0000256" key="1">
    <source>
        <dbReference type="ARBA" id="ARBA00022737"/>
    </source>
</evidence>
<organism evidence="4 5">
    <name type="scientific">Singulisphaera acidiphila (strain ATCC BAA-1392 / DSM 18658 / VKM B-2454 / MOB10)</name>
    <dbReference type="NCBI Taxonomy" id="886293"/>
    <lineage>
        <taxon>Bacteria</taxon>
        <taxon>Pseudomonadati</taxon>
        <taxon>Planctomycetota</taxon>
        <taxon>Planctomycetia</taxon>
        <taxon>Isosphaerales</taxon>
        <taxon>Isosphaeraceae</taxon>
        <taxon>Singulisphaera</taxon>
    </lineage>
</organism>
<evidence type="ECO:0000313" key="5">
    <source>
        <dbReference type="Proteomes" id="UP000010798"/>
    </source>
</evidence>
<keyword evidence="5" id="KW-1185">Reference proteome</keyword>
<name>L0DLB4_SINAD</name>
<dbReference type="InterPro" id="IPR019734">
    <property type="entry name" value="TPR_rpt"/>
</dbReference>
<gene>
    <name evidence="4" type="ordered locus">Sinac_5474</name>
</gene>
<accession>L0DLB4</accession>
<dbReference type="eggNOG" id="COG0457">
    <property type="taxonomic scope" value="Bacteria"/>
</dbReference>
<dbReference type="OrthoDB" id="259472at2"/>
<dbReference type="PANTHER" id="PTHR45586">
    <property type="entry name" value="TPR REPEAT-CONTAINING PROTEIN PA4667"/>
    <property type="match status" value="1"/>
</dbReference>
<dbReference type="SMART" id="SM00028">
    <property type="entry name" value="TPR"/>
    <property type="match status" value="13"/>
</dbReference>
<protein>
    <recommendedName>
        <fullName evidence="6">Tetratricopeptide repeat protein</fullName>
    </recommendedName>
</protein>
<dbReference type="RefSeq" id="WP_015248721.1">
    <property type="nucleotide sequence ID" value="NC_019892.1"/>
</dbReference>
<evidence type="ECO:0000313" key="4">
    <source>
        <dbReference type="EMBL" id="AGA29620.1"/>
    </source>
</evidence>
<dbReference type="Proteomes" id="UP000010798">
    <property type="component" value="Chromosome"/>
</dbReference>